<proteinExistence type="predicted"/>
<accession>A0A6N2YEI3</accession>
<gene>
    <name evidence="2" type="primary">spo0A_4</name>
    <name evidence="2" type="ORF">CHLFYP18_05216</name>
</gene>
<dbReference type="Gene3D" id="1.10.10.10">
    <property type="entry name" value="Winged helix-like DNA-binding domain superfamily/Winged helix DNA-binding domain"/>
    <property type="match status" value="1"/>
</dbReference>
<sequence length="158" mass="18714">MNNRKIKEVLWDLGVGNKYKGFQYCIYSLELAIESPDRLNSITKGIYPDVEKKYKTGVNCVERDIRTVAEVVWKNGGKELFINDLTGDVFEKRPTNAKFLEILLHYILSDAPCQKCKVAEDYKERLIKLEEENRRLEETIMWMHDLIWKFIKEYSNNK</sequence>
<dbReference type="GO" id="GO:0003700">
    <property type="term" value="F:DNA-binding transcription factor activity"/>
    <property type="evidence" value="ECO:0007669"/>
    <property type="project" value="InterPro"/>
</dbReference>
<feature type="domain" description="Sporulation initiation factor Spo0A C-terminal" evidence="1">
    <location>
        <begin position="6"/>
        <end position="106"/>
    </location>
</feature>
<reference evidence="2" key="1">
    <citation type="submission" date="2019-11" db="EMBL/GenBank/DDBJ databases">
        <authorList>
            <person name="Feng L."/>
        </authorList>
    </citation>
    <scope>NUCLEOTIDE SEQUENCE</scope>
    <source>
        <strain evidence="2">ChathewayiLFYP18</strain>
    </source>
</reference>
<organism evidence="2">
    <name type="scientific">Hungatella hathewayi</name>
    <dbReference type="NCBI Taxonomy" id="154046"/>
    <lineage>
        <taxon>Bacteria</taxon>
        <taxon>Bacillati</taxon>
        <taxon>Bacillota</taxon>
        <taxon>Clostridia</taxon>
        <taxon>Lachnospirales</taxon>
        <taxon>Lachnospiraceae</taxon>
        <taxon>Hungatella</taxon>
    </lineage>
</organism>
<dbReference type="GO" id="GO:0005737">
    <property type="term" value="C:cytoplasm"/>
    <property type="evidence" value="ECO:0007669"/>
    <property type="project" value="InterPro"/>
</dbReference>
<protein>
    <submittedName>
        <fullName evidence="2">Stage 0 sporulation protein A</fullName>
    </submittedName>
</protein>
<evidence type="ECO:0000259" key="1">
    <source>
        <dbReference type="Pfam" id="PF08769"/>
    </source>
</evidence>
<evidence type="ECO:0000313" key="2">
    <source>
        <dbReference type="EMBL" id="VYT64693.1"/>
    </source>
</evidence>
<dbReference type="InterPro" id="IPR016032">
    <property type="entry name" value="Sig_transdc_resp-reg_C-effctor"/>
</dbReference>
<dbReference type="InterPro" id="IPR036388">
    <property type="entry name" value="WH-like_DNA-bd_sf"/>
</dbReference>
<dbReference type="GO" id="GO:0005509">
    <property type="term" value="F:calcium ion binding"/>
    <property type="evidence" value="ECO:0007669"/>
    <property type="project" value="InterPro"/>
</dbReference>
<dbReference type="EMBL" id="CACRUH010000005">
    <property type="protein sequence ID" value="VYT64693.1"/>
    <property type="molecule type" value="Genomic_DNA"/>
</dbReference>
<dbReference type="RefSeq" id="WP_156832167.1">
    <property type="nucleotide sequence ID" value="NZ_CACRUH010000005.1"/>
</dbReference>
<dbReference type="SUPFAM" id="SSF46894">
    <property type="entry name" value="C-terminal effector domain of the bipartite response regulators"/>
    <property type="match status" value="1"/>
</dbReference>
<dbReference type="Pfam" id="PF08769">
    <property type="entry name" value="Spo0A_C"/>
    <property type="match status" value="1"/>
</dbReference>
<name>A0A6N2YEI3_9FIRM</name>
<dbReference type="AlphaFoldDB" id="A0A6N2YEI3"/>
<dbReference type="GO" id="GO:0003677">
    <property type="term" value="F:DNA binding"/>
    <property type="evidence" value="ECO:0007669"/>
    <property type="project" value="InterPro"/>
</dbReference>
<dbReference type="InterPro" id="IPR014879">
    <property type="entry name" value="Spo0A_C"/>
</dbReference>
<dbReference type="GO" id="GO:0042173">
    <property type="term" value="P:regulation of sporulation resulting in formation of a cellular spore"/>
    <property type="evidence" value="ECO:0007669"/>
    <property type="project" value="InterPro"/>
</dbReference>